<name>A0ABR3JSB2_9AGAR</name>
<evidence type="ECO:0008006" key="15">
    <source>
        <dbReference type="Google" id="ProtNLM"/>
    </source>
</evidence>
<dbReference type="PANTHER" id="PTHR24305">
    <property type="entry name" value="CYTOCHROME P450"/>
    <property type="match status" value="1"/>
</dbReference>
<keyword evidence="10" id="KW-0408">Iron</keyword>
<proteinExistence type="inferred from homology"/>
<comment type="cofactor">
    <cofactor evidence="1">
        <name>heme</name>
        <dbReference type="ChEBI" id="CHEBI:30413"/>
    </cofactor>
</comment>
<evidence type="ECO:0000256" key="10">
    <source>
        <dbReference type="ARBA" id="ARBA00023004"/>
    </source>
</evidence>
<keyword evidence="8" id="KW-1133">Transmembrane helix</keyword>
<dbReference type="PRINTS" id="PR00465">
    <property type="entry name" value="EP450IV"/>
</dbReference>
<keyword evidence="12" id="KW-0472">Membrane</keyword>
<evidence type="ECO:0000256" key="5">
    <source>
        <dbReference type="ARBA" id="ARBA00022617"/>
    </source>
</evidence>
<keyword evidence="14" id="KW-1185">Reference proteome</keyword>
<dbReference type="PRINTS" id="PR00385">
    <property type="entry name" value="P450"/>
</dbReference>
<dbReference type="PANTHER" id="PTHR24305:SF166">
    <property type="entry name" value="CYTOCHROME P450 12A4, MITOCHONDRIAL-RELATED"/>
    <property type="match status" value="1"/>
</dbReference>
<dbReference type="InterPro" id="IPR002403">
    <property type="entry name" value="Cyt_P450_E_grp-IV"/>
</dbReference>
<dbReference type="Proteomes" id="UP001556367">
    <property type="component" value="Unassembled WGS sequence"/>
</dbReference>
<organism evidence="13 14">
    <name type="scientific">Hohenbuehelia grisea</name>
    <dbReference type="NCBI Taxonomy" id="104357"/>
    <lineage>
        <taxon>Eukaryota</taxon>
        <taxon>Fungi</taxon>
        <taxon>Dikarya</taxon>
        <taxon>Basidiomycota</taxon>
        <taxon>Agaricomycotina</taxon>
        <taxon>Agaricomycetes</taxon>
        <taxon>Agaricomycetidae</taxon>
        <taxon>Agaricales</taxon>
        <taxon>Pleurotineae</taxon>
        <taxon>Pleurotaceae</taxon>
        <taxon>Hohenbuehelia</taxon>
    </lineage>
</organism>
<dbReference type="Gene3D" id="1.10.630.10">
    <property type="entry name" value="Cytochrome P450"/>
    <property type="match status" value="1"/>
</dbReference>
<evidence type="ECO:0000256" key="7">
    <source>
        <dbReference type="ARBA" id="ARBA00022723"/>
    </source>
</evidence>
<evidence type="ECO:0000256" key="4">
    <source>
        <dbReference type="ARBA" id="ARBA00010617"/>
    </source>
</evidence>
<sequence length="490" mass="55010">MAILSPLLLLLVLFGLLSLRILRRILVKSSVTGRIRGPPAKSFLLGHFLPYYSDEVGAHEFKWQEAYGAVYRIKALLGEDRLMVSDAKALQYMYQSSSTKFVRPTVRREFSRLYLGRGIAWSLGDDHKRHRKILAPAFTKVESRGMLPFFRATAGRLCHHWETMITESSTSPTATVDVADWLSRAALDALGDIAFDYQFDTLENADDRLAKAHCSLLVSTFGLPTPGKIFAQHFLTYMPMWFFKVLEHSPSRSLKGLRNVATEGNRVAKELVDRRLNAMKAGTDGIPKDIMSILVQANASETPTTKLSMEELYAEMRTIMVAGHETTGCSMAFMLYELAKHHSIQEKVRSELLASEEQARAQGRSELSNEDMDSMPYFMAVIKETLRIHPVAYGPFLECMQDDVLPLSKPIRTIDGQLISEIPVRKGQILHASLSGYNRLPDIWGPDPHTFRPERWLDGSLDDITSPFGVYANLGNFASGAVACLGWRFA</sequence>
<dbReference type="InterPro" id="IPR036396">
    <property type="entry name" value="Cyt_P450_sf"/>
</dbReference>
<evidence type="ECO:0000256" key="8">
    <source>
        <dbReference type="ARBA" id="ARBA00022989"/>
    </source>
</evidence>
<protein>
    <recommendedName>
        <fullName evidence="15">Cytochrome P450</fullName>
    </recommendedName>
</protein>
<dbReference type="EMBL" id="JASNQZ010000004">
    <property type="protein sequence ID" value="KAL0958260.1"/>
    <property type="molecule type" value="Genomic_DNA"/>
</dbReference>
<keyword evidence="6" id="KW-0812">Transmembrane</keyword>
<comment type="subcellular location">
    <subcellularLocation>
        <location evidence="2">Membrane</location>
    </subcellularLocation>
</comment>
<gene>
    <name evidence="13" type="ORF">HGRIS_000413</name>
</gene>
<evidence type="ECO:0000256" key="11">
    <source>
        <dbReference type="ARBA" id="ARBA00023033"/>
    </source>
</evidence>
<evidence type="ECO:0000256" key="9">
    <source>
        <dbReference type="ARBA" id="ARBA00023002"/>
    </source>
</evidence>
<evidence type="ECO:0000256" key="2">
    <source>
        <dbReference type="ARBA" id="ARBA00004370"/>
    </source>
</evidence>
<comment type="caution">
    <text evidence="13">The sequence shown here is derived from an EMBL/GenBank/DDBJ whole genome shotgun (WGS) entry which is preliminary data.</text>
</comment>
<keyword evidence="7" id="KW-0479">Metal-binding</keyword>
<comment type="pathway">
    <text evidence="3">Secondary metabolite biosynthesis; terpenoid biosynthesis.</text>
</comment>
<comment type="similarity">
    <text evidence="4">Belongs to the cytochrome P450 family.</text>
</comment>
<keyword evidence="11" id="KW-0503">Monooxygenase</keyword>
<evidence type="ECO:0000256" key="12">
    <source>
        <dbReference type="ARBA" id="ARBA00023136"/>
    </source>
</evidence>
<evidence type="ECO:0000313" key="13">
    <source>
        <dbReference type="EMBL" id="KAL0958260.1"/>
    </source>
</evidence>
<accession>A0ABR3JSB2</accession>
<evidence type="ECO:0000256" key="3">
    <source>
        <dbReference type="ARBA" id="ARBA00004721"/>
    </source>
</evidence>
<dbReference type="InterPro" id="IPR001128">
    <property type="entry name" value="Cyt_P450"/>
</dbReference>
<dbReference type="InterPro" id="IPR050121">
    <property type="entry name" value="Cytochrome_P450_monoxygenase"/>
</dbReference>
<reference evidence="14" key="1">
    <citation type="submission" date="2024-06" db="EMBL/GenBank/DDBJ databases">
        <title>Multi-omics analyses provide insights into the biosynthesis of the anticancer antibiotic pleurotin in Hohenbuehelia grisea.</title>
        <authorList>
            <person name="Weaver J.A."/>
            <person name="Alberti F."/>
        </authorList>
    </citation>
    <scope>NUCLEOTIDE SEQUENCE [LARGE SCALE GENOMIC DNA]</scope>
    <source>
        <strain evidence="14">T-177</strain>
    </source>
</reference>
<dbReference type="SUPFAM" id="SSF48264">
    <property type="entry name" value="Cytochrome P450"/>
    <property type="match status" value="1"/>
</dbReference>
<evidence type="ECO:0000256" key="1">
    <source>
        <dbReference type="ARBA" id="ARBA00001971"/>
    </source>
</evidence>
<evidence type="ECO:0000313" key="14">
    <source>
        <dbReference type="Proteomes" id="UP001556367"/>
    </source>
</evidence>
<keyword evidence="5" id="KW-0349">Heme</keyword>
<keyword evidence="9" id="KW-0560">Oxidoreductase</keyword>
<dbReference type="Pfam" id="PF00067">
    <property type="entry name" value="p450"/>
    <property type="match status" value="1"/>
</dbReference>
<evidence type="ECO:0000256" key="6">
    <source>
        <dbReference type="ARBA" id="ARBA00022692"/>
    </source>
</evidence>